<dbReference type="OrthoDB" id="155383at2"/>
<dbReference type="SUPFAM" id="SSF50969">
    <property type="entry name" value="YVTN repeat-like/Quinoprotein amine dehydrogenase"/>
    <property type="match status" value="1"/>
</dbReference>
<keyword evidence="1" id="KW-0547">Nucleotide-binding</keyword>
<dbReference type="InterPro" id="IPR011044">
    <property type="entry name" value="Quino_amine_DH_bsu"/>
</dbReference>
<dbReference type="Gene3D" id="2.40.10.480">
    <property type="match status" value="1"/>
</dbReference>
<dbReference type="STRING" id="1134406.ADN00_13735"/>
<keyword evidence="1" id="KW-0067">ATP-binding</keyword>
<feature type="binding site" evidence="1">
    <location>
        <position position="62"/>
    </location>
    <ligand>
        <name>ATP</name>
        <dbReference type="ChEBI" id="CHEBI:30616"/>
    </ligand>
</feature>
<dbReference type="CDD" id="cd14014">
    <property type="entry name" value="STKc_PknB_like"/>
    <property type="match status" value="1"/>
</dbReference>
<dbReference type="InterPro" id="IPR011047">
    <property type="entry name" value="Quinoprotein_ADH-like_sf"/>
</dbReference>
<protein>
    <submittedName>
        <fullName evidence="3">Protein kinase</fullName>
    </submittedName>
</protein>
<dbReference type="InterPro" id="IPR015943">
    <property type="entry name" value="WD40/YVTN_repeat-like_dom_sf"/>
</dbReference>
<dbReference type="Pfam" id="PF13360">
    <property type="entry name" value="PQQ_2"/>
    <property type="match status" value="2"/>
</dbReference>
<dbReference type="AlphaFoldDB" id="A0A0P6X4N3"/>
<evidence type="ECO:0000313" key="4">
    <source>
        <dbReference type="Proteomes" id="UP000050417"/>
    </source>
</evidence>
<comment type="caution">
    <text evidence="3">The sequence shown here is derived from an EMBL/GenBank/DDBJ whole genome shotgun (WGS) entry which is preliminary data.</text>
</comment>
<dbReference type="GO" id="GO:0005524">
    <property type="term" value="F:ATP binding"/>
    <property type="evidence" value="ECO:0007669"/>
    <property type="project" value="UniProtKB-UniRule"/>
</dbReference>
<dbReference type="InterPro" id="IPR002372">
    <property type="entry name" value="PQQ_rpt_dom"/>
</dbReference>
<keyword evidence="4" id="KW-1185">Reference proteome</keyword>
<accession>A0A0P6X4N3</accession>
<feature type="domain" description="Protein kinase" evidence="2">
    <location>
        <begin position="30"/>
        <end position="285"/>
    </location>
</feature>
<dbReference type="SUPFAM" id="SSF50998">
    <property type="entry name" value="Quinoprotein alcohol dehydrogenase-like"/>
    <property type="match status" value="1"/>
</dbReference>
<dbReference type="InterPro" id="IPR011009">
    <property type="entry name" value="Kinase-like_dom_sf"/>
</dbReference>
<evidence type="ECO:0000259" key="2">
    <source>
        <dbReference type="PROSITE" id="PS50011"/>
    </source>
</evidence>
<dbReference type="InterPro" id="IPR018391">
    <property type="entry name" value="PQQ_b-propeller_rpt"/>
</dbReference>
<dbReference type="SUPFAM" id="SSF56112">
    <property type="entry name" value="Protein kinase-like (PK-like)"/>
    <property type="match status" value="1"/>
</dbReference>
<evidence type="ECO:0000313" key="3">
    <source>
        <dbReference type="EMBL" id="KPL74384.1"/>
    </source>
</evidence>
<dbReference type="Gene3D" id="3.30.200.20">
    <property type="entry name" value="Phosphorylase Kinase, domain 1"/>
    <property type="match status" value="1"/>
</dbReference>
<name>A0A0P6X4N3_9CHLR</name>
<dbReference type="PATRIC" id="fig|1134406.4.peg.1324"/>
<dbReference type="EMBL" id="LGCL01000032">
    <property type="protein sequence ID" value="KPL74384.1"/>
    <property type="molecule type" value="Genomic_DNA"/>
</dbReference>
<dbReference type="PANTHER" id="PTHR34512">
    <property type="entry name" value="CELL SURFACE PROTEIN"/>
    <property type="match status" value="1"/>
</dbReference>
<organism evidence="3 4">
    <name type="scientific">Ornatilinea apprima</name>
    <dbReference type="NCBI Taxonomy" id="1134406"/>
    <lineage>
        <taxon>Bacteria</taxon>
        <taxon>Bacillati</taxon>
        <taxon>Chloroflexota</taxon>
        <taxon>Anaerolineae</taxon>
        <taxon>Anaerolineales</taxon>
        <taxon>Anaerolineaceae</taxon>
        <taxon>Ornatilinea</taxon>
    </lineage>
</organism>
<dbReference type="PROSITE" id="PS50011">
    <property type="entry name" value="PROTEIN_KINASE_DOM"/>
    <property type="match status" value="1"/>
</dbReference>
<reference evidence="3 4" key="1">
    <citation type="submission" date="2015-07" db="EMBL/GenBank/DDBJ databases">
        <title>Genome sequence of Ornatilinea apprima DSM 23815.</title>
        <authorList>
            <person name="Hemp J."/>
            <person name="Ward L.M."/>
            <person name="Pace L.A."/>
            <person name="Fischer W.W."/>
        </authorList>
    </citation>
    <scope>NUCLEOTIDE SEQUENCE [LARGE SCALE GENOMIC DNA]</scope>
    <source>
        <strain evidence="3 4">P3M-1</strain>
    </source>
</reference>
<keyword evidence="3" id="KW-0418">Kinase</keyword>
<dbReference type="Gene3D" id="2.130.10.10">
    <property type="entry name" value="YVTN repeat-like/Quinoprotein amine dehydrogenase"/>
    <property type="match status" value="2"/>
</dbReference>
<dbReference type="Proteomes" id="UP000050417">
    <property type="component" value="Unassembled WGS sequence"/>
</dbReference>
<dbReference type="InterPro" id="IPR000719">
    <property type="entry name" value="Prot_kinase_dom"/>
</dbReference>
<dbReference type="Gene3D" id="1.10.510.10">
    <property type="entry name" value="Transferase(Phosphotransferase) domain 1"/>
    <property type="match status" value="1"/>
</dbReference>
<dbReference type="SMART" id="SM00220">
    <property type="entry name" value="S_TKc"/>
    <property type="match status" value="1"/>
</dbReference>
<gene>
    <name evidence="3" type="ORF">ADN00_13735</name>
</gene>
<dbReference type="SMART" id="SM00564">
    <property type="entry name" value="PQQ"/>
    <property type="match status" value="7"/>
</dbReference>
<sequence length="627" mass="70311">MDTLRMTQSFSSNQRPEKQLAPGTVLMDRYLIRDVVGLGGMGSVYRAKDLHFPNVEKIVAVKEMINSAPDPLVRDTIVQNFEREANILVTLSHPSIPQIFDYFSHQDRSYLVLEYVNGMDLEKVLEESGSFLPEDQVIVWATELCDVLSYLHNHKPEPIIFRDIKPSNIMVNKQNHIVLVDFGIAKIFKTGQKGTMIGTEGYSPPEQYRGEASPVADIYALGATMHHLLTRQDPRLEAPFTFHERPVKKINPNVSAELEAVISTALQYDPKNRFPSAEAMKEALLMVAKKTGALRSAFFHTSPMINNEQGIKPLWTFTCEDEIRSSPVYHKGVVYFGSYDNNLYAINTDNGEFLWKFPAEGGIVSRPVLHEGMILFGSEDHKLYAVSTRNGREMWHYATDRPIRCSPTVSEGCVFIGSDDGYLHAVNLSTHTRLWRFDAVQPIRSTPYVTKDLVYFGCDSGELNCVNFLGELKWKYRAKRGITSSPTLHDGILYAASLDFSVYALEAKSGWMIWRFHMGKGSVSSPAIGFGNVYIGSADGNIYCIEAGGGREVWKYATEHQVSGSPVLYKDAVYCGSVDGKMYCLDAKNGRLRWKFSTGGAITGTPYIENDVLYIGSLDHILYALMT</sequence>
<dbReference type="InterPro" id="IPR017441">
    <property type="entry name" value="Protein_kinase_ATP_BS"/>
</dbReference>
<dbReference type="GO" id="GO:0004672">
    <property type="term" value="F:protein kinase activity"/>
    <property type="evidence" value="ECO:0007669"/>
    <property type="project" value="InterPro"/>
</dbReference>
<proteinExistence type="predicted"/>
<evidence type="ECO:0000256" key="1">
    <source>
        <dbReference type="PROSITE-ProRule" id="PRU10141"/>
    </source>
</evidence>
<keyword evidence="3" id="KW-0808">Transferase</keyword>
<dbReference type="PANTHER" id="PTHR34512:SF30">
    <property type="entry name" value="OUTER MEMBRANE PROTEIN ASSEMBLY FACTOR BAMB"/>
    <property type="match status" value="1"/>
</dbReference>
<dbReference type="PROSITE" id="PS00107">
    <property type="entry name" value="PROTEIN_KINASE_ATP"/>
    <property type="match status" value="1"/>
</dbReference>
<dbReference type="Pfam" id="PF00069">
    <property type="entry name" value="Pkinase"/>
    <property type="match status" value="1"/>
</dbReference>